<evidence type="ECO:0000313" key="2">
    <source>
        <dbReference type="EMBL" id="BAY87598.1"/>
    </source>
</evidence>
<geneLocation type="plasmid" evidence="3">
    <name>Plasmid1 dna</name>
</geneLocation>
<name>A0A1Z4M2J7_9CYAN</name>
<dbReference type="AlphaFoldDB" id="A0A1Z4M2J7"/>
<sequence>MIKSKVNKEPLRLFSYGQFCSTQAGVASAGALVIAVISLSLQFLNYGATSSLASKKAPSLVQLNSGEVVRVKAVEPLERSNETIKKFVSDTFILMFNWDGLVKEFDNKGNPITKPDTGIDLKSKDNKKTGKITTKAFVTGFALTEKNDFRASFLRKLASITPPGVFNSKTQVSLIPRYVSEPRKIGEGKWEIDFIATLVTFERTNNSGKGIKFNKTIILESVSTPQNPPQDTTEFAQKIYTIRKAGLEIVQINDFEVK</sequence>
<protein>
    <submittedName>
        <fullName evidence="2">Uncharacterized protein</fullName>
    </submittedName>
</protein>
<accession>A0A1Z4M2J7</accession>
<keyword evidence="1" id="KW-0812">Transmembrane</keyword>
<proteinExistence type="predicted"/>
<gene>
    <name evidence="2" type="ORF">NIES267_71220</name>
</gene>
<organism evidence="2 3">
    <name type="scientific">Calothrix parasitica NIES-267</name>
    <dbReference type="NCBI Taxonomy" id="1973488"/>
    <lineage>
        <taxon>Bacteria</taxon>
        <taxon>Bacillati</taxon>
        <taxon>Cyanobacteriota</taxon>
        <taxon>Cyanophyceae</taxon>
        <taxon>Nostocales</taxon>
        <taxon>Calotrichaceae</taxon>
        <taxon>Calothrix</taxon>
    </lineage>
</organism>
<keyword evidence="3" id="KW-1185">Reference proteome</keyword>
<evidence type="ECO:0000256" key="1">
    <source>
        <dbReference type="SAM" id="Phobius"/>
    </source>
</evidence>
<keyword evidence="1" id="KW-1133">Transmembrane helix</keyword>
<feature type="transmembrane region" description="Helical" evidence="1">
    <location>
        <begin position="21"/>
        <end position="44"/>
    </location>
</feature>
<keyword evidence="1" id="KW-0472">Membrane</keyword>
<evidence type="ECO:0000313" key="3">
    <source>
        <dbReference type="Proteomes" id="UP000218418"/>
    </source>
</evidence>
<reference evidence="2 3" key="1">
    <citation type="submission" date="2017-06" db="EMBL/GenBank/DDBJ databases">
        <title>Genome sequencing of cyanobaciteial culture collection at National Institute for Environmental Studies (NIES).</title>
        <authorList>
            <person name="Hirose Y."/>
            <person name="Shimura Y."/>
            <person name="Fujisawa T."/>
            <person name="Nakamura Y."/>
            <person name="Kawachi M."/>
        </authorList>
    </citation>
    <scope>NUCLEOTIDE SEQUENCE [LARGE SCALE GENOMIC DNA]</scope>
    <source>
        <strain evidence="2 3">NIES-267</strain>
        <plasmid evidence="3">Plasmid1 dna</plasmid>
    </source>
</reference>
<dbReference type="EMBL" id="AP018228">
    <property type="protein sequence ID" value="BAY87598.1"/>
    <property type="molecule type" value="Genomic_DNA"/>
</dbReference>
<dbReference type="OrthoDB" id="494834at2"/>
<dbReference type="Proteomes" id="UP000218418">
    <property type="component" value="Plasmid plasmid1"/>
</dbReference>
<keyword evidence="2" id="KW-0614">Plasmid</keyword>